<dbReference type="SUPFAM" id="SSF56219">
    <property type="entry name" value="DNase I-like"/>
    <property type="match status" value="1"/>
</dbReference>
<keyword evidence="10" id="KW-0464">Manganese</keyword>
<keyword evidence="8" id="KW-0234">DNA repair</keyword>
<name>A0A3P9LVN4_ORYLA</name>
<evidence type="ECO:0000313" key="13">
    <source>
        <dbReference type="Ensembl" id="ENSORLP00020024767.1"/>
    </source>
</evidence>
<evidence type="ECO:0000256" key="6">
    <source>
        <dbReference type="ARBA" id="ARBA00022801"/>
    </source>
</evidence>
<evidence type="ECO:0000256" key="8">
    <source>
        <dbReference type="ARBA" id="ARBA00023204"/>
    </source>
</evidence>
<dbReference type="Gene3D" id="3.60.10.10">
    <property type="entry name" value="Endonuclease/exonuclease/phosphatase"/>
    <property type="match status" value="1"/>
</dbReference>
<accession>A0A3P9LVN4</accession>
<evidence type="ECO:0000313" key="14">
    <source>
        <dbReference type="Proteomes" id="UP000265180"/>
    </source>
</evidence>
<dbReference type="GO" id="GO:0006281">
    <property type="term" value="P:DNA repair"/>
    <property type="evidence" value="ECO:0007669"/>
    <property type="project" value="UniProtKB-KW"/>
</dbReference>
<evidence type="ECO:0000256" key="11">
    <source>
        <dbReference type="PIRSR" id="PIRSR604808-3"/>
    </source>
</evidence>
<keyword evidence="5" id="KW-0227">DNA damage</keyword>
<evidence type="ECO:0000256" key="2">
    <source>
        <dbReference type="ARBA" id="ARBA00007092"/>
    </source>
</evidence>
<dbReference type="InterPro" id="IPR004808">
    <property type="entry name" value="AP_endonuc_1"/>
</dbReference>
<dbReference type="GO" id="GO:0046872">
    <property type="term" value="F:metal ion binding"/>
    <property type="evidence" value="ECO:0007669"/>
    <property type="project" value="UniProtKB-KW"/>
</dbReference>
<feature type="binding site" evidence="10">
    <location>
        <position position="143"/>
    </location>
    <ligand>
        <name>Mg(2+)</name>
        <dbReference type="ChEBI" id="CHEBI:18420"/>
        <label>1</label>
    </ligand>
</feature>
<evidence type="ECO:0000256" key="3">
    <source>
        <dbReference type="ARBA" id="ARBA00012115"/>
    </source>
</evidence>
<feature type="site" description="Important for catalytic activity" evidence="11">
    <location>
        <position position="205"/>
    </location>
</feature>
<keyword evidence="4 10" id="KW-0479">Metal-binding</keyword>
<dbReference type="Pfam" id="PF03372">
    <property type="entry name" value="Exo_endo_phos"/>
    <property type="match status" value="1"/>
</dbReference>
<evidence type="ECO:0000256" key="7">
    <source>
        <dbReference type="ARBA" id="ARBA00022842"/>
    </source>
</evidence>
<comment type="similarity">
    <text evidence="2">Belongs to the DNA repair enzymes AP/ExoA family.</text>
</comment>
<feature type="site" description="Transition state stabilizer" evidence="11">
    <location>
        <position position="143"/>
    </location>
</feature>
<evidence type="ECO:0000256" key="9">
    <source>
        <dbReference type="PIRSR" id="PIRSR604808-1"/>
    </source>
</evidence>
<comment type="catalytic activity">
    <reaction evidence="1">
        <text>Exonucleolytic cleavage in the 3'- to 5'-direction to yield nucleoside 5'-phosphates.</text>
        <dbReference type="EC" id="3.1.11.2"/>
    </reaction>
</comment>
<dbReference type="Proteomes" id="UP000265180">
    <property type="component" value="Chromosome 10"/>
</dbReference>
<protein>
    <recommendedName>
        <fullName evidence="3">exodeoxyribonuclease III</fullName>
        <ecNumber evidence="3">3.1.11.2</ecNumber>
    </recommendedName>
</protein>
<keyword evidence="6" id="KW-0378">Hydrolase</keyword>
<feature type="binding site" evidence="10">
    <location>
        <position position="10"/>
    </location>
    <ligand>
        <name>Mg(2+)</name>
        <dbReference type="ChEBI" id="CHEBI:18420"/>
        <label>1</label>
    </ligand>
</feature>
<feature type="binding site" evidence="10">
    <location>
        <position position="39"/>
    </location>
    <ligand>
        <name>Mg(2+)</name>
        <dbReference type="ChEBI" id="CHEBI:18420"/>
        <label>1</label>
    </ligand>
</feature>
<reference evidence="13" key="3">
    <citation type="submission" date="2025-08" db="UniProtKB">
        <authorList>
            <consortium name="Ensembl"/>
        </authorList>
    </citation>
    <scope>IDENTIFICATION</scope>
    <source>
        <strain evidence="13">HNI</strain>
    </source>
</reference>
<evidence type="ECO:0000256" key="1">
    <source>
        <dbReference type="ARBA" id="ARBA00000493"/>
    </source>
</evidence>
<feature type="active site" description="Proton donor/acceptor" evidence="9">
    <location>
        <position position="141"/>
    </location>
</feature>
<dbReference type="PANTHER" id="PTHR22748">
    <property type="entry name" value="AP ENDONUCLEASE"/>
    <property type="match status" value="1"/>
</dbReference>
<dbReference type="AlphaFoldDB" id="A0A3P9LVN4"/>
<comment type="cofactor">
    <cofactor evidence="10">
        <name>Mg(2+)</name>
        <dbReference type="ChEBI" id="CHEBI:18420"/>
    </cofactor>
    <cofactor evidence="10">
        <name>Mn(2+)</name>
        <dbReference type="ChEBI" id="CHEBI:29035"/>
    </cofactor>
    <text evidence="10">Probably binds two magnesium or manganese ions per subunit.</text>
</comment>
<reference evidence="13 14" key="2">
    <citation type="submission" date="2017-04" db="EMBL/GenBank/DDBJ databases">
        <title>CpG methylation of centromeres and impact of large insertions on vertebrate speciation.</title>
        <authorList>
            <person name="Ichikawa K."/>
            <person name="Yoshimura J."/>
            <person name="Morishita S."/>
        </authorList>
    </citation>
    <scope>NUCLEOTIDE SEQUENCE</scope>
    <source>
        <strain evidence="13 14">HNI</strain>
    </source>
</reference>
<feature type="domain" description="Endonuclease/exonuclease/phosphatase" evidence="12">
    <location>
        <begin position="7"/>
        <end position="230"/>
    </location>
</feature>
<reference key="1">
    <citation type="journal article" date="2007" name="Nature">
        <title>The medaka draft genome and insights into vertebrate genome evolution.</title>
        <authorList>
            <person name="Kasahara M."/>
            <person name="Naruse K."/>
            <person name="Sasaki S."/>
            <person name="Nakatani Y."/>
            <person name="Qu W."/>
            <person name="Ahsan B."/>
            <person name="Yamada T."/>
            <person name="Nagayasu Y."/>
            <person name="Doi K."/>
            <person name="Kasai Y."/>
            <person name="Jindo T."/>
            <person name="Kobayashi D."/>
            <person name="Shimada A."/>
            <person name="Toyoda A."/>
            <person name="Kuroki Y."/>
            <person name="Fujiyama A."/>
            <person name="Sasaki T."/>
            <person name="Shimizu A."/>
            <person name="Asakawa S."/>
            <person name="Shimizu N."/>
            <person name="Hashimoto S."/>
            <person name="Yang J."/>
            <person name="Lee Y."/>
            <person name="Matsushima K."/>
            <person name="Sugano S."/>
            <person name="Sakaizumi M."/>
            <person name="Narita T."/>
            <person name="Ohishi K."/>
            <person name="Haga S."/>
            <person name="Ohta F."/>
            <person name="Nomoto H."/>
            <person name="Nogata K."/>
            <person name="Morishita T."/>
            <person name="Endo T."/>
            <person name="Shin-I T."/>
            <person name="Takeda H."/>
            <person name="Morishita S."/>
            <person name="Kohara Y."/>
        </authorList>
    </citation>
    <scope>NUCLEOTIDE SEQUENCE [LARGE SCALE GENOMIC DNA]</scope>
    <source>
        <strain>Hd-rR</strain>
    </source>
</reference>
<evidence type="ECO:0000256" key="10">
    <source>
        <dbReference type="PIRSR" id="PIRSR604808-2"/>
    </source>
</evidence>
<feature type="binding site" evidence="10">
    <location>
        <position position="230"/>
    </location>
    <ligand>
        <name>Mg(2+)</name>
        <dbReference type="ChEBI" id="CHEBI:18420"/>
        <label>1</label>
    </ligand>
</feature>
<dbReference type="Ensembl" id="ENSORLT00020006122.1">
    <property type="protein sequence ID" value="ENSORLP00020024767.1"/>
    <property type="gene ID" value="ENSORLG00020000130.1"/>
</dbReference>
<reference evidence="13" key="4">
    <citation type="submission" date="2025-09" db="UniProtKB">
        <authorList>
            <consortium name="Ensembl"/>
        </authorList>
    </citation>
    <scope>IDENTIFICATION</scope>
    <source>
        <strain evidence="13">HNI</strain>
    </source>
</reference>
<evidence type="ECO:0000256" key="5">
    <source>
        <dbReference type="ARBA" id="ARBA00022763"/>
    </source>
</evidence>
<dbReference type="CDD" id="cd09076">
    <property type="entry name" value="L1-EN"/>
    <property type="match status" value="1"/>
</dbReference>
<dbReference type="GO" id="GO:0008311">
    <property type="term" value="F:double-stranded DNA 3'-5' DNA exonuclease activity"/>
    <property type="evidence" value="ECO:0007669"/>
    <property type="project" value="UniProtKB-EC"/>
</dbReference>
<evidence type="ECO:0000256" key="4">
    <source>
        <dbReference type="ARBA" id="ARBA00022723"/>
    </source>
</evidence>
<feature type="active site" evidence="9">
    <location>
        <position position="111"/>
    </location>
</feature>
<feature type="binding site" evidence="10">
    <location>
        <position position="229"/>
    </location>
    <ligand>
        <name>Mg(2+)</name>
        <dbReference type="ChEBI" id="CHEBI:18420"/>
        <label>1</label>
    </ligand>
</feature>
<feature type="active site" description="Proton acceptor" evidence="9">
    <location>
        <position position="230"/>
    </location>
</feature>
<proteinExistence type="inferred from homology"/>
<organism evidence="13 14">
    <name type="scientific">Oryzias latipes</name>
    <name type="common">Japanese rice fish</name>
    <name type="synonym">Japanese killifish</name>
    <dbReference type="NCBI Taxonomy" id="8090"/>
    <lineage>
        <taxon>Eukaryota</taxon>
        <taxon>Metazoa</taxon>
        <taxon>Chordata</taxon>
        <taxon>Craniata</taxon>
        <taxon>Vertebrata</taxon>
        <taxon>Euteleostomi</taxon>
        <taxon>Actinopterygii</taxon>
        <taxon>Neopterygii</taxon>
        <taxon>Teleostei</taxon>
        <taxon>Neoteleostei</taxon>
        <taxon>Acanthomorphata</taxon>
        <taxon>Ovalentaria</taxon>
        <taxon>Atherinomorphae</taxon>
        <taxon>Beloniformes</taxon>
        <taxon>Adrianichthyidae</taxon>
        <taxon>Oryziinae</taxon>
        <taxon>Oryzias</taxon>
    </lineage>
</organism>
<evidence type="ECO:0000259" key="12">
    <source>
        <dbReference type="Pfam" id="PF03372"/>
    </source>
</evidence>
<dbReference type="InterPro" id="IPR036691">
    <property type="entry name" value="Endo/exonu/phosph_ase_sf"/>
</dbReference>
<dbReference type="EC" id="3.1.11.2" evidence="3"/>
<feature type="site" description="Interaction with DNA substrate" evidence="11">
    <location>
        <position position="230"/>
    </location>
</feature>
<dbReference type="PANTHER" id="PTHR22748:SF6">
    <property type="entry name" value="DNA-(APURINIC OR APYRIMIDINIC SITE) ENDONUCLEASE"/>
    <property type="match status" value="1"/>
</dbReference>
<feature type="binding site" evidence="10">
    <location>
        <position position="141"/>
    </location>
    <ligand>
        <name>Mg(2+)</name>
        <dbReference type="ChEBI" id="CHEBI:18420"/>
        <label>1</label>
    </ligand>
</feature>
<dbReference type="InterPro" id="IPR005135">
    <property type="entry name" value="Endo/exonuclease/phosphatase"/>
</dbReference>
<sequence length="262" mass="29767">MSTLRLVTWNVHRAGTREKRLKIMTKLKDFQTDFAFLQETHMSSSSVNILATADFSNVYSACYNSRQRGVAILIKKEVKFTEANKVIDPEGRFIIVTLSTQKMQLCLANVYAPNVNDPSFFHSFFSALSEHTEKTLIIASDLNTCLDPEMDRLNNTGNLTTGQSTNTVKQYMEDFGLCDIWRSFHPTKRTCTFFSTVHQSYSRLDYFLVKSSLLSIATEAQTHPITISDHAPASLALKNKTSPPSLRSWRFNTSLLRDPNFI</sequence>
<keyword evidence="7 10" id="KW-0460">Magnesium</keyword>